<comment type="function">
    <text evidence="6">Involved in transcription antitermination. Required for transcription of ribosomal RNA (rRNA) genes. Binds specifically to the boxA antiterminator sequence of the ribosomal RNA (rrn) operons.</text>
</comment>
<dbReference type="Proteomes" id="UP001334732">
    <property type="component" value="Chromosome"/>
</dbReference>
<accession>A0ABZ1CH60</accession>
<keyword evidence="5 6" id="KW-0804">Transcription</keyword>
<evidence type="ECO:0000313" key="8">
    <source>
        <dbReference type="EMBL" id="WRS38715.1"/>
    </source>
</evidence>
<evidence type="ECO:0000256" key="3">
    <source>
        <dbReference type="ARBA" id="ARBA00022884"/>
    </source>
</evidence>
<evidence type="ECO:0000313" key="9">
    <source>
        <dbReference type="Proteomes" id="UP001334732"/>
    </source>
</evidence>
<sequence length="150" mass="16543">MAGSRKIAREFTLQGLYAWLVGGADVTLIAATLKEDEQFRRADEDYFRALLYGVLKEEDLLSARLAPLLDRPVAELSPIERGILLIGAYELLHCPDVPWRVAINEGVELAKKFGGTDGHKYINGVLDKLAQDVRAVEIAHAKKKGVSGEQ</sequence>
<feature type="domain" description="NusB/RsmB/TIM44" evidence="7">
    <location>
        <begin position="8"/>
        <end position="130"/>
    </location>
</feature>
<dbReference type="Pfam" id="PF01029">
    <property type="entry name" value="NusB"/>
    <property type="match status" value="1"/>
</dbReference>
<gene>
    <name evidence="6 8" type="primary">nusB</name>
    <name evidence="8" type="ORF">VA613_11975</name>
</gene>
<dbReference type="NCBIfam" id="TIGR01951">
    <property type="entry name" value="nusB"/>
    <property type="match status" value="1"/>
</dbReference>
<dbReference type="SUPFAM" id="SSF48013">
    <property type="entry name" value="NusB-like"/>
    <property type="match status" value="1"/>
</dbReference>
<comment type="similarity">
    <text evidence="1 6">Belongs to the NusB family.</text>
</comment>
<dbReference type="InterPro" id="IPR035926">
    <property type="entry name" value="NusB-like_sf"/>
</dbReference>
<dbReference type="InterPro" id="IPR006027">
    <property type="entry name" value="NusB_RsmB_TIM44"/>
</dbReference>
<dbReference type="PANTHER" id="PTHR11078">
    <property type="entry name" value="N UTILIZATION SUBSTANCE PROTEIN B-RELATED"/>
    <property type="match status" value="1"/>
</dbReference>
<protein>
    <recommendedName>
        <fullName evidence="6">Transcription antitermination protein NusB</fullName>
    </recommendedName>
    <alternativeName>
        <fullName evidence="6">Antitermination factor NusB</fullName>
    </alternativeName>
</protein>
<evidence type="ECO:0000256" key="5">
    <source>
        <dbReference type="ARBA" id="ARBA00023163"/>
    </source>
</evidence>
<dbReference type="InterPro" id="IPR011605">
    <property type="entry name" value="NusB_fam"/>
</dbReference>
<evidence type="ECO:0000256" key="2">
    <source>
        <dbReference type="ARBA" id="ARBA00022814"/>
    </source>
</evidence>
<dbReference type="Gene3D" id="1.10.940.10">
    <property type="entry name" value="NusB-like"/>
    <property type="match status" value="1"/>
</dbReference>
<dbReference type="HAMAP" id="MF_00073">
    <property type="entry name" value="NusB"/>
    <property type="match status" value="1"/>
</dbReference>
<evidence type="ECO:0000256" key="6">
    <source>
        <dbReference type="HAMAP-Rule" id="MF_00073"/>
    </source>
</evidence>
<organism evidence="8 9">
    <name type="scientific">Thiobacillus sedimenti</name>
    <dbReference type="NCBI Taxonomy" id="3110231"/>
    <lineage>
        <taxon>Bacteria</taxon>
        <taxon>Pseudomonadati</taxon>
        <taxon>Pseudomonadota</taxon>
        <taxon>Betaproteobacteria</taxon>
        <taxon>Nitrosomonadales</taxon>
        <taxon>Thiobacillaceae</taxon>
        <taxon>Thiobacillus</taxon>
    </lineage>
</organism>
<dbReference type="RefSeq" id="WP_324779247.1">
    <property type="nucleotide sequence ID" value="NZ_CP141769.1"/>
</dbReference>
<keyword evidence="2 6" id="KW-0889">Transcription antitermination</keyword>
<keyword evidence="9" id="KW-1185">Reference proteome</keyword>
<evidence type="ECO:0000256" key="1">
    <source>
        <dbReference type="ARBA" id="ARBA00005952"/>
    </source>
</evidence>
<proteinExistence type="inferred from homology"/>
<evidence type="ECO:0000256" key="4">
    <source>
        <dbReference type="ARBA" id="ARBA00023015"/>
    </source>
</evidence>
<dbReference type="EMBL" id="CP141769">
    <property type="protein sequence ID" value="WRS38715.1"/>
    <property type="molecule type" value="Genomic_DNA"/>
</dbReference>
<dbReference type="PANTHER" id="PTHR11078:SF3">
    <property type="entry name" value="ANTITERMINATION NUSB DOMAIN-CONTAINING PROTEIN"/>
    <property type="match status" value="1"/>
</dbReference>
<keyword evidence="4 6" id="KW-0805">Transcription regulation</keyword>
<name>A0ABZ1CH60_9PROT</name>
<keyword evidence="3 6" id="KW-0694">RNA-binding</keyword>
<reference evidence="8 9" key="1">
    <citation type="submission" date="2023-12" db="EMBL/GenBank/DDBJ databases">
        <title>Thiobacillus sedimentum sp. nov., a chemolithoautotrophic sulfur-oxidizing bacterium isolated from freshwater sediment.</title>
        <authorList>
            <person name="Luo J."/>
            <person name="Dai C."/>
        </authorList>
    </citation>
    <scope>NUCLEOTIDE SEQUENCE [LARGE SCALE GENOMIC DNA]</scope>
    <source>
        <strain evidence="8 9">SCUT-2</strain>
    </source>
</reference>
<evidence type="ECO:0000259" key="7">
    <source>
        <dbReference type="Pfam" id="PF01029"/>
    </source>
</evidence>